<protein>
    <recommendedName>
        <fullName evidence="5">Fe2OG dioxygenase domain-containing protein</fullName>
    </recommendedName>
</protein>
<sequence>MPGDGPSQPIRRFSLTRMISHLRSKKQTDSQHDTHQDHDDRPPLKCSPLPLVLPEHQHLLPQLGWTICTIPQPGPAASTDELPPPGLHPLQIAYEELFKASAKFFDLPNEEKVNWKTRLGSEEGWSNIPGEKEFITLRTLAYTPEILKTPAKRYWDLMGAHLDTSLGRIGASLGLEEDESEGLRRYVGSCKRMGQFEEEKTATMLRLFRYEGWEPKTVSEPHADLGLLSCVIGNVPGLEVWNGTNFIAVEKDYKTPCATLLVGRQLERLTNYRYPAGGHRVMAYGRPIADNTSGPMYRFSIVFVLRAHEPVEINSDLLTTKITGPWREPLSGITVGNWYTQIRGAHFNINTAHKERDEQRRKLEAKQGANASSKFIQEEGPK</sequence>
<reference evidence="3" key="1">
    <citation type="journal article" date="2021" name="Nat. Commun.">
        <title>Genetic determinants of endophytism in the Arabidopsis root mycobiome.</title>
        <authorList>
            <person name="Mesny F."/>
            <person name="Miyauchi S."/>
            <person name="Thiergart T."/>
            <person name="Pickel B."/>
            <person name="Atanasova L."/>
            <person name="Karlsson M."/>
            <person name="Huettel B."/>
            <person name="Barry K.W."/>
            <person name="Haridas S."/>
            <person name="Chen C."/>
            <person name="Bauer D."/>
            <person name="Andreopoulos W."/>
            <person name="Pangilinan J."/>
            <person name="LaButti K."/>
            <person name="Riley R."/>
            <person name="Lipzen A."/>
            <person name="Clum A."/>
            <person name="Drula E."/>
            <person name="Henrissat B."/>
            <person name="Kohler A."/>
            <person name="Grigoriev I.V."/>
            <person name="Martin F.M."/>
            <person name="Hacquard S."/>
        </authorList>
    </citation>
    <scope>NUCLEOTIDE SEQUENCE</scope>
    <source>
        <strain evidence="3">MPI-CAGE-CH-0243</strain>
    </source>
</reference>
<comment type="caution">
    <text evidence="3">The sequence shown here is derived from an EMBL/GenBank/DDBJ whole genome shotgun (WGS) entry which is preliminary data.</text>
</comment>
<evidence type="ECO:0000256" key="1">
    <source>
        <dbReference type="ARBA" id="ARBA00008056"/>
    </source>
</evidence>
<feature type="region of interest" description="Disordered" evidence="2">
    <location>
        <begin position="22"/>
        <end position="47"/>
    </location>
</feature>
<evidence type="ECO:0008006" key="5">
    <source>
        <dbReference type="Google" id="ProtNLM"/>
    </source>
</evidence>
<dbReference type="InterPro" id="IPR027443">
    <property type="entry name" value="IPNS-like_sf"/>
</dbReference>
<dbReference type="Proteomes" id="UP000700596">
    <property type="component" value="Unassembled WGS sequence"/>
</dbReference>
<evidence type="ECO:0000256" key="2">
    <source>
        <dbReference type="SAM" id="MobiDB-lite"/>
    </source>
</evidence>
<dbReference type="OrthoDB" id="288590at2759"/>
<gene>
    <name evidence="3" type="ORF">B0J11DRAFT_26448</name>
</gene>
<comment type="similarity">
    <text evidence="1">Belongs to the iron/ascorbate-dependent oxidoreductase family.</text>
</comment>
<dbReference type="PANTHER" id="PTHR47990">
    <property type="entry name" value="2-OXOGLUTARATE (2OG) AND FE(II)-DEPENDENT OXYGENASE SUPERFAMILY PROTEIN-RELATED"/>
    <property type="match status" value="1"/>
</dbReference>
<feature type="compositionally biased region" description="Basic and acidic residues" evidence="2">
    <location>
        <begin position="354"/>
        <end position="365"/>
    </location>
</feature>
<dbReference type="AlphaFoldDB" id="A0A9P9J1M2"/>
<evidence type="ECO:0000313" key="3">
    <source>
        <dbReference type="EMBL" id="KAH7138845.1"/>
    </source>
</evidence>
<keyword evidence="4" id="KW-1185">Reference proteome</keyword>
<dbReference type="InterPro" id="IPR050231">
    <property type="entry name" value="Iron_ascorbate_oxido_reductase"/>
</dbReference>
<feature type="compositionally biased region" description="Basic and acidic residues" evidence="2">
    <location>
        <begin position="26"/>
        <end position="43"/>
    </location>
</feature>
<dbReference type="SUPFAM" id="SSF51197">
    <property type="entry name" value="Clavaminate synthase-like"/>
    <property type="match status" value="1"/>
</dbReference>
<evidence type="ECO:0000313" key="4">
    <source>
        <dbReference type="Proteomes" id="UP000700596"/>
    </source>
</evidence>
<proteinExistence type="inferred from homology"/>
<accession>A0A9P9J1M2</accession>
<dbReference type="EMBL" id="JAGMWT010000001">
    <property type="protein sequence ID" value="KAH7138845.1"/>
    <property type="molecule type" value="Genomic_DNA"/>
</dbReference>
<organism evidence="3 4">
    <name type="scientific">Dendryphion nanum</name>
    <dbReference type="NCBI Taxonomy" id="256645"/>
    <lineage>
        <taxon>Eukaryota</taxon>
        <taxon>Fungi</taxon>
        <taxon>Dikarya</taxon>
        <taxon>Ascomycota</taxon>
        <taxon>Pezizomycotina</taxon>
        <taxon>Dothideomycetes</taxon>
        <taxon>Pleosporomycetidae</taxon>
        <taxon>Pleosporales</taxon>
        <taxon>Torulaceae</taxon>
        <taxon>Dendryphion</taxon>
    </lineage>
</organism>
<feature type="region of interest" description="Disordered" evidence="2">
    <location>
        <begin position="354"/>
        <end position="382"/>
    </location>
</feature>
<dbReference type="Gene3D" id="2.60.120.330">
    <property type="entry name" value="B-lactam Antibiotic, Isopenicillin N Synthase, Chain"/>
    <property type="match status" value="1"/>
</dbReference>
<name>A0A9P9J1M2_9PLEO</name>